<accession>A0A067SLJ0</accession>
<feature type="transmembrane region" description="Helical" evidence="1">
    <location>
        <begin position="107"/>
        <end position="126"/>
    </location>
</feature>
<feature type="transmembrane region" description="Helical" evidence="1">
    <location>
        <begin position="213"/>
        <end position="236"/>
    </location>
</feature>
<feature type="transmembrane region" description="Helical" evidence="1">
    <location>
        <begin position="57"/>
        <end position="80"/>
    </location>
</feature>
<evidence type="ECO:0000313" key="3">
    <source>
        <dbReference type="Proteomes" id="UP000027222"/>
    </source>
</evidence>
<feature type="transmembrane region" description="Helical" evidence="1">
    <location>
        <begin position="138"/>
        <end position="163"/>
    </location>
</feature>
<dbReference type="Proteomes" id="UP000027222">
    <property type="component" value="Unassembled WGS sequence"/>
</dbReference>
<keyword evidence="1" id="KW-0472">Membrane</keyword>
<dbReference type="HOGENOM" id="CLU_044614_3_1_1"/>
<proteinExistence type="predicted"/>
<dbReference type="OrthoDB" id="2756618at2759"/>
<dbReference type="EMBL" id="KL142413">
    <property type="protein sequence ID" value="KDR67638.1"/>
    <property type="molecule type" value="Genomic_DNA"/>
</dbReference>
<evidence type="ECO:0000313" key="2">
    <source>
        <dbReference type="EMBL" id="KDR67638.1"/>
    </source>
</evidence>
<gene>
    <name evidence="2" type="ORF">GALMADRAFT_146924</name>
</gene>
<feature type="transmembrane region" description="Helical" evidence="1">
    <location>
        <begin position="183"/>
        <end position="201"/>
    </location>
</feature>
<name>A0A067SLJ0_GALM3</name>
<organism evidence="2 3">
    <name type="scientific">Galerina marginata (strain CBS 339.88)</name>
    <dbReference type="NCBI Taxonomy" id="685588"/>
    <lineage>
        <taxon>Eukaryota</taxon>
        <taxon>Fungi</taxon>
        <taxon>Dikarya</taxon>
        <taxon>Basidiomycota</taxon>
        <taxon>Agaricomycotina</taxon>
        <taxon>Agaricomycetes</taxon>
        <taxon>Agaricomycetidae</taxon>
        <taxon>Agaricales</taxon>
        <taxon>Agaricineae</taxon>
        <taxon>Strophariaceae</taxon>
        <taxon>Galerina</taxon>
    </lineage>
</organism>
<evidence type="ECO:0000256" key="1">
    <source>
        <dbReference type="SAM" id="Phobius"/>
    </source>
</evidence>
<dbReference type="STRING" id="685588.A0A067SLJ0"/>
<evidence type="ECO:0008006" key="4">
    <source>
        <dbReference type="Google" id="ProtNLM"/>
    </source>
</evidence>
<sequence>MSNALRLDLIRIIGIVLEGLFYGIFLTLLYDLTVILVERAKERRRGIFRQPTFPTSLSLLVVITGHLVCSTIEVSTAFVLPRDVSYCLQPGDTTPAEKYFLAVHNPFNISSAAFFIATLLIGEWFLIYRLYFVWERNIYVTIPSGLLSLGVLACGISVTYLFSQDAPVFKDNRLITPTWSLTLASNLYSTAMISFKLIFFGPCNHVIGIRKTVLEVLVQSAAILSLLGVFLMAFILSKSNMVYITTSLTAPVVGINFCLIVIRTHSRKPDVYLIESVGEGIEFTAETATLPTANHLVV</sequence>
<keyword evidence="3" id="KW-1185">Reference proteome</keyword>
<feature type="transmembrane region" description="Helical" evidence="1">
    <location>
        <begin position="242"/>
        <end position="262"/>
    </location>
</feature>
<dbReference type="AlphaFoldDB" id="A0A067SLJ0"/>
<feature type="transmembrane region" description="Helical" evidence="1">
    <location>
        <begin position="12"/>
        <end position="37"/>
    </location>
</feature>
<reference evidence="3" key="1">
    <citation type="journal article" date="2014" name="Proc. Natl. Acad. Sci. U.S.A.">
        <title>Extensive sampling of basidiomycete genomes demonstrates inadequacy of the white-rot/brown-rot paradigm for wood decay fungi.</title>
        <authorList>
            <person name="Riley R."/>
            <person name="Salamov A.A."/>
            <person name="Brown D.W."/>
            <person name="Nagy L.G."/>
            <person name="Floudas D."/>
            <person name="Held B.W."/>
            <person name="Levasseur A."/>
            <person name="Lombard V."/>
            <person name="Morin E."/>
            <person name="Otillar R."/>
            <person name="Lindquist E.A."/>
            <person name="Sun H."/>
            <person name="LaButti K.M."/>
            <person name="Schmutz J."/>
            <person name="Jabbour D."/>
            <person name="Luo H."/>
            <person name="Baker S.E."/>
            <person name="Pisabarro A.G."/>
            <person name="Walton J.D."/>
            <person name="Blanchette R.A."/>
            <person name="Henrissat B."/>
            <person name="Martin F."/>
            <person name="Cullen D."/>
            <person name="Hibbett D.S."/>
            <person name="Grigoriev I.V."/>
        </authorList>
    </citation>
    <scope>NUCLEOTIDE SEQUENCE [LARGE SCALE GENOMIC DNA]</scope>
    <source>
        <strain evidence="3">CBS 339.88</strain>
    </source>
</reference>
<protein>
    <recommendedName>
        <fullName evidence="4">G-protein coupled receptors family 1 profile domain-containing protein</fullName>
    </recommendedName>
</protein>
<keyword evidence="1" id="KW-1133">Transmembrane helix</keyword>
<keyword evidence="1" id="KW-0812">Transmembrane</keyword>